<sequence>MTKTLTSKGQVTIPKAVRDHLGIAPGSEVNFRLGDNGDVVIERADGEKPTGRFASLRGSAGPGMSTDELMALLRGEPE</sequence>
<gene>
    <name evidence="4" type="ORF">RPMA_00855</name>
</gene>
<dbReference type="SUPFAM" id="SSF89447">
    <property type="entry name" value="AbrB/MazE/MraZ-like"/>
    <property type="match status" value="1"/>
</dbReference>
<feature type="domain" description="SpoVT-AbrB" evidence="3">
    <location>
        <begin position="1"/>
        <end position="46"/>
    </location>
</feature>
<keyword evidence="5" id="KW-1185">Reference proteome</keyword>
<proteinExistence type="predicted"/>
<organism evidence="4 5">
    <name type="scientific">Tardiphaga alba</name>
    <dbReference type="NCBI Taxonomy" id="340268"/>
    <lineage>
        <taxon>Bacteria</taxon>
        <taxon>Pseudomonadati</taxon>
        <taxon>Pseudomonadota</taxon>
        <taxon>Alphaproteobacteria</taxon>
        <taxon>Hyphomicrobiales</taxon>
        <taxon>Nitrobacteraceae</taxon>
        <taxon>Tardiphaga</taxon>
    </lineage>
</organism>
<dbReference type="PROSITE" id="PS51740">
    <property type="entry name" value="SPOVT_ABRB"/>
    <property type="match status" value="1"/>
</dbReference>
<evidence type="ECO:0000256" key="1">
    <source>
        <dbReference type="PROSITE-ProRule" id="PRU01076"/>
    </source>
</evidence>
<dbReference type="Pfam" id="PF04014">
    <property type="entry name" value="MazE_antitoxin"/>
    <property type="match status" value="1"/>
</dbReference>
<dbReference type="SMART" id="SM00966">
    <property type="entry name" value="SpoVT_AbrB"/>
    <property type="match status" value="1"/>
</dbReference>
<dbReference type="GO" id="GO:0003677">
    <property type="term" value="F:DNA binding"/>
    <property type="evidence" value="ECO:0007669"/>
    <property type="project" value="UniProtKB-KW"/>
</dbReference>
<keyword evidence="1 4" id="KW-0238">DNA-binding</keyword>
<evidence type="ECO:0000256" key="2">
    <source>
        <dbReference type="SAM" id="MobiDB-lite"/>
    </source>
</evidence>
<dbReference type="RefSeq" id="WP_211911060.1">
    <property type="nucleotide sequence ID" value="NZ_CP036498.1"/>
</dbReference>
<protein>
    <submittedName>
        <fullName evidence="4">AbrB/MazE/SpoVT family DNA-binding domain-containing protein</fullName>
    </submittedName>
</protein>
<name>A0ABX8A2C8_9BRAD</name>
<accession>A0ABX8A2C8</accession>
<dbReference type="InterPro" id="IPR007159">
    <property type="entry name" value="SpoVT-AbrB_dom"/>
</dbReference>
<evidence type="ECO:0000259" key="3">
    <source>
        <dbReference type="PROSITE" id="PS51740"/>
    </source>
</evidence>
<reference evidence="4 5" key="1">
    <citation type="submission" date="2019-02" db="EMBL/GenBank/DDBJ databases">
        <title>Emended description of the genus Rhodopseudomonas and description of Rhodopseudomonas albus sp. nov., a non-phototrophic, heavy-metal-tolerant bacterium isolated from garden soil.</title>
        <authorList>
            <person name="Bao Z."/>
            <person name="Cao W.W."/>
            <person name="Sato Y."/>
            <person name="Nishizawa T."/>
            <person name="Zhao J."/>
            <person name="Guo Y."/>
            <person name="Ohta H."/>
        </authorList>
    </citation>
    <scope>NUCLEOTIDE SEQUENCE [LARGE SCALE GENOMIC DNA]</scope>
    <source>
        <strain evidence="4 5">SK50-23</strain>
    </source>
</reference>
<evidence type="ECO:0000313" key="4">
    <source>
        <dbReference type="EMBL" id="QUS37573.1"/>
    </source>
</evidence>
<dbReference type="InterPro" id="IPR037914">
    <property type="entry name" value="SpoVT-AbrB_sf"/>
</dbReference>
<dbReference type="Proteomes" id="UP000682843">
    <property type="component" value="Chromosome"/>
</dbReference>
<dbReference type="NCBIfam" id="TIGR01439">
    <property type="entry name" value="lp_hng_hel_AbrB"/>
    <property type="match status" value="1"/>
</dbReference>
<evidence type="ECO:0000313" key="5">
    <source>
        <dbReference type="Proteomes" id="UP000682843"/>
    </source>
</evidence>
<feature type="region of interest" description="Disordered" evidence="2">
    <location>
        <begin position="43"/>
        <end position="65"/>
    </location>
</feature>
<dbReference type="Gene3D" id="2.10.260.10">
    <property type="match status" value="1"/>
</dbReference>
<dbReference type="EMBL" id="CP036498">
    <property type="protein sequence ID" value="QUS37573.1"/>
    <property type="molecule type" value="Genomic_DNA"/>
</dbReference>